<gene>
    <name evidence="1" type="ORF">PHLCEN_2v11982</name>
</gene>
<proteinExistence type="predicted"/>
<keyword evidence="2" id="KW-1185">Reference proteome</keyword>
<sequence>MKLLGAVGWQSEFAFDEFDDRGSRTWEINIVVQLDLDLTPLGIVRVVGAFRNGARPGFDECNKTTRNMQLGPAGTLN</sequence>
<protein>
    <submittedName>
        <fullName evidence="1">Uncharacterized protein</fullName>
    </submittedName>
</protein>
<dbReference type="AlphaFoldDB" id="A0A2R6NIC0"/>
<evidence type="ECO:0000313" key="1">
    <source>
        <dbReference type="EMBL" id="PSR72134.1"/>
    </source>
</evidence>
<reference evidence="1 2" key="1">
    <citation type="submission" date="2018-02" db="EMBL/GenBank/DDBJ databases">
        <title>Genome sequence of the basidiomycete white-rot fungus Phlebia centrifuga.</title>
        <authorList>
            <person name="Granchi Z."/>
            <person name="Peng M."/>
            <person name="de Vries R.P."/>
            <person name="Hilden K."/>
            <person name="Makela M.R."/>
            <person name="Grigoriev I."/>
            <person name="Riley R."/>
        </authorList>
    </citation>
    <scope>NUCLEOTIDE SEQUENCE [LARGE SCALE GENOMIC DNA]</scope>
    <source>
        <strain evidence="1 2">FBCC195</strain>
    </source>
</reference>
<organism evidence="1 2">
    <name type="scientific">Hermanssonia centrifuga</name>
    <dbReference type="NCBI Taxonomy" id="98765"/>
    <lineage>
        <taxon>Eukaryota</taxon>
        <taxon>Fungi</taxon>
        <taxon>Dikarya</taxon>
        <taxon>Basidiomycota</taxon>
        <taxon>Agaricomycotina</taxon>
        <taxon>Agaricomycetes</taxon>
        <taxon>Polyporales</taxon>
        <taxon>Meruliaceae</taxon>
        <taxon>Hermanssonia</taxon>
    </lineage>
</organism>
<dbReference type="EMBL" id="MLYV02001210">
    <property type="protein sequence ID" value="PSR72134.1"/>
    <property type="molecule type" value="Genomic_DNA"/>
</dbReference>
<name>A0A2R6NIC0_9APHY</name>
<comment type="caution">
    <text evidence="1">The sequence shown here is derived from an EMBL/GenBank/DDBJ whole genome shotgun (WGS) entry which is preliminary data.</text>
</comment>
<dbReference type="Proteomes" id="UP000186601">
    <property type="component" value="Unassembled WGS sequence"/>
</dbReference>
<evidence type="ECO:0000313" key="2">
    <source>
        <dbReference type="Proteomes" id="UP000186601"/>
    </source>
</evidence>
<accession>A0A2R6NIC0</accession>